<name>A0A819BYU8_9BILA</name>
<evidence type="ECO:0000313" key="2">
    <source>
        <dbReference type="EMBL" id="CAF4463629.1"/>
    </source>
</evidence>
<dbReference type="EMBL" id="CAJOBS010000007">
    <property type="protein sequence ID" value="CAF4463629.1"/>
    <property type="molecule type" value="Genomic_DNA"/>
</dbReference>
<dbReference type="Proteomes" id="UP000663865">
    <property type="component" value="Unassembled WGS sequence"/>
</dbReference>
<dbReference type="Proteomes" id="UP000663838">
    <property type="component" value="Unassembled WGS sequence"/>
</dbReference>
<comment type="caution">
    <text evidence="1">The sequence shown here is derived from an EMBL/GenBank/DDBJ whole genome shotgun (WGS) entry which is preliminary data.</text>
</comment>
<gene>
    <name evidence="1" type="ORF">KIK155_LOCUS32952</name>
    <name evidence="2" type="ORF">TOA249_LOCUS341</name>
</gene>
<accession>A0A819BYU8</accession>
<evidence type="ECO:0000313" key="1">
    <source>
        <dbReference type="EMBL" id="CAF3810306.1"/>
    </source>
</evidence>
<organism evidence="1 3">
    <name type="scientific">Rotaria socialis</name>
    <dbReference type="NCBI Taxonomy" id="392032"/>
    <lineage>
        <taxon>Eukaryota</taxon>
        <taxon>Metazoa</taxon>
        <taxon>Spiralia</taxon>
        <taxon>Gnathifera</taxon>
        <taxon>Rotifera</taxon>
        <taxon>Eurotatoria</taxon>
        <taxon>Bdelloidea</taxon>
        <taxon>Philodinida</taxon>
        <taxon>Philodinidae</taxon>
        <taxon>Rotaria</taxon>
    </lineage>
</organism>
<dbReference type="AlphaFoldDB" id="A0A819BYU8"/>
<sequence length="132" mass="14713">MFAFSHATPLLYGLHFRDLIYTDSHAYARFMINNKVLLSNTNGRATTAAVFDLGADLNDIDPRDGSVIYNGIEAGIYFPYTNVELVFLPPGLHVVEVGVRIKGNNVNVDWGTFTLELVEYAPGDNIKLEYPE</sequence>
<reference evidence="1" key="1">
    <citation type="submission" date="2021-02" db="EMBL/GenBank/DDBJ databases">
        <authorList>
            <person name="Nowell W R."/>
        </authorList>
    </citation>
    <scope>NUCLEOTIDE SEQUENCE</scope>
</reference>
<protein>
    <submittedName>
        <fullName evidence="1">Uncharacterized protein</fullName>
    </submittedName>
</protein>
<dbReference type="EMBL" id="CAJNYV010006216">
    <property type="protein sequence ID" value="CAF3810306.1"/>
    <property type="molecule type" value="Genomic_DNA"/>
</dbReference>
<proteinExistence type="predicted"/>
<evidence type="ECO:0000313" key="3">
    <source>
        <dbReference type="Proteomes" id="UP000663865"/>
    </source>
</evidence>